<dbReference type="PANTHER" id="PTHR47225">
    <property type="entry name" value="EF-HAND CALCIUM-BINDING DOMAIN-CONTAINING PROTEIN 12"/>
    <property type="match status" value="1"/>
</dbReference>
<dbReference type="PANTHER" id="PTHR47225:SF1">
    <property type="entry name" value="EF-HAND CALCIUM-BINDING DOMAIN-CONTAINING PROTEIN 12"/>
    <property type="match status" value="1"/>
</dbReference>
<feature type="domain" description="EF-hand" evidence="4">
    <location>
        <begin position="249"/>
        <end position="284"/>
    </location>
</feature>
<evidence type="ECO:0000256" key="3">
    <source>
        <dbReference type="SAM" id="MobiDB-lite"/>
    </source>
</evidence>
<dbReference type="InterPro" id="IPR042847">
    <property type="entry name" value="EFC12"/>
</dbReference>
<feature type="non-terminal residue" evidence="5">
    <location>
        <position position="621"/>
    </location>
</feature>
<evidence type="ECO:0000256" key="1">
    <source>
        <dbReference type="ARBA" id="ARBA00022837"/>
    </source>
</evidence>
<dbReference type="EMBL" id="CAIIXF020000005">
    <property type="protein sequence ID" value="CAH1783951.1"/>
    <property type="molecule type" value="Genomic_DNA"/>
</dbReference>
<proteinExistence type="predicted"/>
<dbReference type="GO" id="GO:0005509">
    <property type="term" value="F:calcium ion binding"/>
    <property type="evidence" value="ECO:0007669"/>
    <property type="project" value="InterPro"/>
</dbReference>
<evidence type="ECO:0000313" key="5">
    <source>
        <dbReference type="EMBL" id="CAH1783951.1"/>
    </source>
</evidence>
<comment type="caution">
    <text evidence="5">The sequence shown here is derived from an EMBL/GenBank/DDBJ whole genome shotgun (WGS) entry which is preliminary data.</text>
</comment>
<feature type="region of interest" description="Disordered" evidence="3">
    <location>
        <begin position="1"/>
        <end position="41"/>
    </location>
</feature>
<dbReference type="PROSITE" id="PS50222">
    <property type="entry name" value="EF_HAND_2"/>
    <property type="match status" value="1"/>
</dbReference>
<dbReference type="AlphaFoldDB" id="A0A8S4NTV3"/>
<dbReference type="Pfam" id="PF13499">
    <property type="entry name" value="EF-hand_7"/>
    <property type="match status" value="1"/>
</dbReference>
<reference evidence="5" key="1">
    <citation type="submission" date="2022-03" db="EMBL/GenBank/DDBJ databases">
        <authorList>
            <person name="Martin C."/>
        </authorList>
    </citation>
    <scope>NUCLEOTIDE SEQUENCE</scope>
</reference>
<keyword evidence="1" id="KW-0106">Calcium</keyword>
<keyword evidence="2" id="KW-0175">Coiled coil</keyword>
<evidence type="ECO:0000256" key="2">
    <source>
        <dbReference type="SAM" id="Coils"/>
    </source>
</evidence>
<sequence>MIKFSVPSKSRVSSRHRTVTIQQPVVKKRKPPPTNPPWYTWPDSEMGLERLYDVDNMDHIPEDKRLDQFQQRDLHKTHFYKTAAKIFGPPKSRKRVIIAPPMEKPVRFARLQVDDDESFKPLIDNDPDLDVRQPRFPTSMTSANTSSTDNTKVSQDEINDYKDWITKRKKFRKDIDQMGLREEWLVNKPNKTALEKRVLRRMIAERLPKPETPKEEEDTGKEPEITEELPIVHMPSPLALQIIEEFLHQKKMRLYDLFRRMDKDGGGKLTREEFRNGIRNVGIPISDLLLEDLIIALDYNFDDEIEFKELNMGMEQWKKEKKETKKKNMVANASGGHNGSKPPTIVNISKSVDKVRPKSGLSTISDKSGLDRSLLSTPPPDTRAEQMVLSSEEAMLDLRKRDKAALARLMGKKVPKAQRIVKKKEVSKVIKTGIKGIDDHSMPSTLEGDTASLIDEFRQLKLKEYHAITKLCQDSHIELSEQLLQKVLLYPPELTHKELKKRIKQPGDELLSSKFADPPKKPKTPIEIRHKDKVKRSKTGKLLMDTRYAYPQQHSIANHGTKVTLPHGKVVIRRKTDCWMTFEEYDRLTKHLAIRYQQLHGRVQENVFWPGHLLDKLRLHM</sequence>
<dbReference type="InterPro" id="IPR011992">
    <property type="entry name" value="EF-hand-dom_pair"/>
</dbReference>
<feature type="coiled-coil region" evidence="2">
    <location>
        <begin position="307"/>
        <end position="334"/>
    </location>
</feature>
<dbReference type="SUPFAM" id="SSF47473">
    <property type="entry name" value="EF-hand"/>
    <property type="match status" value="1"/>
</dbReference>
<dbReference type="Gene3D" id="1.10.238.10">
    <property type="entry name" value="EF-hand"/>
    <property type="match status" value="1"/>
</dbReference>
<keyword evidence="6" id="KW-1185">Reference proteome</keyword>
<dbReference type="PROSITE" id="PS00018">
    <property type="entry name" value="EF_HAND_1"/>
    <property type="match status" value="1"/>
</dbReference>
<dbReference type="InterPro" id="IPR018247">
    <property type="entry name" value="EF_Hand_1_Ca_BS"/>
</dbReference>
<organism evidence="5 6">
    <name type="scientific">Owenia fusiformis</name>
    <name type="common">Polychaete worm</name>
    <dbReference type="NCBI Taxonomy" id="6347"/>
    <lineage>
        <taxon>Eukaryota</taxon>
        <taxon>Metazoa</taxon>
        <taxon>Spiralia</taxon>
        <taxon>Lophotrochozoa</taxon>
        <taxon>Annelida</taxon>
        <taxon>Polychaeta</taxon>
        <taxon>Sedentaria</taxon>
        <taxon>Canalipalpata</taxon>
        <taxon>Sabellida</taxon>
        <taxon>Oweniida</taxon>
        <taxon>Oweniidae</taxon>
        <taxon>Owenia</taxon>
    </lineage>
</organism>
<feature type="region of interest" description="Disordered" evidence="3">
    <location>
        <begin position="357"/>
        <end position="382"/>
    </location>
</feature>
<dbReference type="InterPro" id="IPR002048">
    <property type="entry name" value="EF_hand_dom"/>
</dbReference>
<feature type="region of interest" description="Disordered" evidence="3">
    <location>
        <begin position="119"/>
        <end position="153"/>
    </location>
</feature>
<evidence type="ECO:0000259" key="4">
    <source>
        <dbReference type="PROSITE" id="PS50222"/>
    </source>
</evidence>
<evidence type="ECO:0000313" key="6">
    <source>
        <dbReference type="Proteomes" id="UP000749559"/>
    </source>
</evidence>
<feature type="compositionally biased region" description="Polar residues" evidence="3">
    <location>
        <begin position="136"/>
        <end position="153"/>
    </location>
</feature>
<dbReference type="Proteomes" id="UP000749559">
    <property type="component" value="Unassembled WGS sequence"/>
</dbReference>
<gene>
    <name evidence="5" type="ORF">OFUS_LOCUS10219</name>
</gene>
<protein>
    <recommendedName>
        <fullName evidence="4">EF-hand domain-containing protein</fullName>
    </recommendedName>
</protein>
<dbReference type="CDD" id="cd00051">
    <property type="entry name" value="EFh"/>
    <property type="match status" value="1"/>
</dbReference>
<dbReference type="OrthoDB" id="10005811at2759"/>
<name>A0A8S4NTV3_OWEFU</name>
<accession>A0A8S4NTV3</accession>